<dbReference type="RefSeq" id="WP_281270387.1">
    <property type="nucleotide sequence ID" value="NZ_JBHLZC010000001.1"/>
</dbReference>
<name>A0A381EDM7_9GAMM</name>
<proteinExistence type="predicted"/>
<keyword evidence="3" id="KW-1185">Reference proteome</keyword>
<reference evidence="2 3" key="1">
    <citation type="submission" date="2018-06" db="EMBL/GenBank/DDBJ databases">
        <authorList>
            <consortium name="Pathogen Informatics"/>
            <person name="Doyle S."/>
        </authorList>
    </citation>
    <scope>NUCLEOTIDE SEQUENCE [LARGE SCALE GENOMIC DNA]</scope>
    <source>
        <strain evidence="2 3">NCTC13294</strain>
    </source>
</reference>
<feature type="region of interest" description="Disordered" evidence="1">
    <location>
        <begin position="19"/>
        <end position="42"/>
    </location>
</feature>
<evidence type="ECO:0000313" key="3">
    <source>
        <dbReference type="Proteomes" id="UP000254572"/>
    </source>
</evidence>
<evidence type="ECO:0000313" key="2">
    <source>
        <dbReference type="EMBL" id="SUX25141.1"/>
    </source>
</evidence>
<evidence type="ECO:0000256" key="1">
    <source>
        <dbReference type="SAM" id="MobiDB-lite"/>
    </source>
</evidence>
<dbReference type="Proteomes" id="UP000254572">
    <property type="component" value="Unassembled WGS sequence"/>
</dbReference>
<gene>
    <name evidence="2" type="ORF">NCTC13294_02263</name>
</gene>
<dbReference type="AlphaFoldDB" id="A0A381EDM7"/>
<protein>
    <submittedName>
        <fullName evidence="2">Uncharacterized protein</fullName>
    </submittedName>
</protein>
<dbReference type="EMBL" id="UFUW01000001">
    <property type="protein sequence ID" value="SUX25141.1"/>
    <property type="molecule type" value="Genomic_DNA"/>
</dbReference>
<organism evidence="2 3">
    <name type="scientific">Cardiobacterium valvarum</name>
    <dbReference type="NCBI Taxonomy" id="194702"/>
    <lineage>
        <taxon>Bacteria</taxon>
        <taxon>Pseudomonadati</taxon>
        <taxon>Pseudomonadota</taxon>
        <taxon>Gammaproteobacteria</taxon>
        <taxon>Cardiobacteriales</taxon>
        <taxon>Cardiobacteriaceae</taxon>
        <taxon>Cardiobacterium</taxon>
    </lineage>
</organism>
<accession>A0A381EDM7</accession>
<sequence length="42" mass="4522">MKKGLASLTILLVITADAQKSPSQPEEAVKPKVVPHMQHGDK</sequence>